<organism evidence="1">
    <name type="scientific">sediment metagenome</name>
    <dbReference type="NCBI Taxonomy" id="749907"/>
    <lineage>
        <taxon>unclassified sequences</taxon>
        <taxon>metagenomes</taxon>
        <taxon>ecological metagenomes</taxon>
    </lineage>
</organism>
<sequence>MWSSAQGCSATRRLTVQARAHEIEWLARATAPSDEDTLLDCGAALALTRGDAQLGAYGFDHRADILGDRVDAAASSGNASKLTL</sequence>
<comment type="caution">
    <text evidence="1">The sequence shown here is derived from an EMBL/GenBank/DDBJ whole genome shotgun (WGS) entry which is preliminary data.</text>
</comment>
<proteinExistence type="predicted"/>
<gene>
    <name evidence="1" type="ORF">LDC_2682</name>
</gene>
<reference evidence="1" key="2">
    <citation type="journal article" date="2011" name="Microb. Ecol.">
        <title>Taxonomic and Functional Metagenomic Profiling of the Microbial Community in the Anoxic Sediment of a Sub-saline Shallow Lake (Laguna de Carrizo, Central Spain).</title>
        <authorList>
            <person name="Ferrer M."/>
            <person name="Guazzaroni M.E."/>
            <person name="Richter M."/>
            <person name="Garcia-Salamanca A."/>
            <person name="Yarza P."/>
            <person name="Suarez-Suarez A."/>
            <person name="Solano J."/>
            <person name="Alcaide M."/>
            <person name="van Dillewijn P."/>
            <person name="Molina-Henares M.A."/>
            <person name="Lopez-Cortes N."/>
            <person name="Al-Ramahi Y."/>
            <person name="Guerrero C."/>
            <person name="Acosta A."/>
            <person name="de Eugenio L.I."/>
            <person name="Martinez V."/>
            <person name="Marques S."/>
            <person name="Rojo F."/>
            <person name="Santero E."/>
            <person name="Genilloud O."/>
            <person name="Perez-Perez J."/>
            <person name="Rossello-Mora R."/>
            <person name="Ramos J.L."/>
        </authorList>
    </citation>
    <scope>NUCLEOTIDE SEQUENCE</scope>
</reference>
<feature type="non-terminal residue" evidence="1">
    <location>
        <position position="84"/>
    </location>
</feature>
<name>D9PMA4_9ZZZZ</name>
<protein>
    <submittedName>
        <fullName evidence="1">Uncharacterized protein</fullName>
    </submittedName>
</protein>
<dbReference type="AlphaFoldDB" id="D9PMA4"/>
<dbReference type="EMBL" id="ADZX01000810">
    <property type="protein sequence ID" value="EFK95311.1"/>
    <property type="molecule type" value="Genomic_DNA"/>
</dbReference>
<evidence type="ECO:0000313" key="1">
    <source>
        <dbReference type="EMBL" id="EFK95311.1"/>
    </source>
</evidence>
<reference evidence="1" key="1">
    <citation type="submission" date="2010-07" db="EMBL/GenBank/DDBJ databases">
        <authorList>
            <consortium name="CONSOLIDER consortium CSD2007-00005"/>
            <person name="Guazzaroni M.-E."/>
            <person name="Richter M."/>
            <person name="Garcia-Salamanca A."/>
            <person name="Yarza P."/>
            <person name="Ferrer M."/>
        </authorList>
    </citation>
    <scope>NUCLEOTIDE SEQUENCE</scope>
</reference>
<accession>D9PMA4</accession>